<evidence type="ECO:0000256" key="1">
    <source>
        <dbReference type="SAM" id="SignalP"/>
    </source>
</evidence>
<dbReference type="InterPro" id="IPR007487">
    <property type="entry name" value="ABC_transpt-TYRBP-like"/>
</dbReference>
<dbReference type="EMBL" id="JAPDFL010000001">
    <property type="protein sequence ID" value="MCW1933055.1"/>
    <property type="molecule type" value="Genomic_DNA"/>
</dbReference>
<reference evidence="2 3" key="1">
    <citation type="submission" date="2022-10" db="EMBL/GenBank/DDBJ databases">
        <title>Pararhodobacter sp. nov., isolated from marine algae.</title>
        <authorList>
            <person name="Choi B.J."/>
            <person name="Kim J.M."/>
            <person name="Lee J.K."/>
            <person name="Choi D.G."/>
            <person name="Jeon C.O."/>
        </authorList>
    </citation>
    <scope>NUCLEOTIDE SEQUENCE [LARGE SCALE GENOMIC DNA]</scope>
    <source>
        <strain evidence="2 3">ZQ420</strain>
    </source>
</reference>
<dbReference type="InterPro" id="IPR028082">
    <property type="entry name" value="Peripla_BP_I"/>
</dbReference>
<dbReference type="Pfam" id="PF04392">
    <property type="entry name" value="ABC_sub_bind"/>
    <property type="match status" value="1"/>
</dbReference>
<proteinExistence type="predicted"/>
<sequence>MFTKLRTVVTGLAVAAALTTPVLAQTTAPRIAIALFGPHPSLQQVSDGFKASLDAAGYEPVYDEGNVNFDRSLVPQFLNRLAAADPDLMLTITTPMAQSARQILANRDFPIVFAPVTDPVQAGLVGSWDAGAPLLTGVSNIPDLAATVAFMQSLVPGMTRLGVLYNPGDDSDTAFATRLQTLAPAQGVEVLLIGVDNANDIPQRVTSAQGRVDALFVPASSLLQPASPAIASAAGRISMPVFSSNTQSVGDALALATFAVDFYRIGERAGDLAARILGGEDPATIAIAVPAPEDHLIRISQRQMTALGLTLPEALTGCDCVVD</sequence>
<evidence type="ECO:0000313" key="3">
    <source>
        <dbReference type="Proteomes" id="UP001208938"/>
    </source>
</evidence>
<feature type="chain" id="PRO_5045764058" evidence="1">
    <location>
        <begin position="25"/>
        <end position="323"/>
    </location>
</feature>
<organism evidence="2 3">
    <name type="scientific">Pararhodobacter zhoushanensis</name>
    <dbReference type="NCBI Taxonomy" id="2479545"/>
    <lineage>
        <taxon>Bacteria</taxon>
        <taxon>Pseudomonadati</taxon>
        <taxon>Pseudomonadota</taxon>
        <taxon>Alphaproteobacteria</taxon>
        <taxon>Rhodobacterales</taxon>
        <taxon>Paracoccaceae</taxon>
        <taxon>Pararhodobacter</taxon>
    </lineage>
</organism>
<protein>
    <submittedName>
        <fullName evidence="2">ABC transporter substrate-binding protein</fullName>
    </submittedName>
</protein>
<comment type="caution">
    <text evidence="2">The sequence shown here is derived from an EMBL/GenBank/DDBJ whole genome shotgun (WGS) entry which is preliminary data.</text>
</comment>
<dbReference type="CDD" id="cd06325">
    <property type="entry name" value="PBP1_ABC_unchar_transporter"/>
    <property type="match status" value="1"/>
</dbReference>
<dbReference type="PANTHER" id="PTHR35271">
    <property type="entry name" value="ABC TRANSPORTER, SUBSTRATE-BINDING LIPOPROTEIN-RELATED"/>
    <property type="match status" value="1"/>
</dbReference>
<dbReference type="Gene3D" id="3.40.50.2300">
    <property type="match status" value="2"/>
</dbReference>
<name>A0ABT3GZX8_9RHOB</name>
<dbReference type="SUPFAM" id="SSF53822">
    <property type="entry name" value="Periplasmic binding protein-like I"/>
    <property type="match status" value="1"/>
</dbReference>
<gene>
    <name evidence="2" type="ORF">OKW52_12510</name>
</gene>
<dbReference type="RefSeq" id="WP_264506004.1">
    <property type="nucleotide sequence ID" value="NZ_JAPDFL010000001.1"/>
</dbReference>
<dbReference type="PANTHER" id="PTHR35271:SF1">
    <property type="entry name" value="ABC TRANSPORTER, SUBSTRATE-BINDING LIPOPROTEIN"/>
    <property type="match status" value="1"/>
</dbReference>
<feature type="signal peptide" evidence="1">
    <location>
        <begin position="1"/>
        <end position="24"/>
    </location>
</feature>
<accession>A0ABT3GZX8</accession>
<dbReference type="Proteomes" id="UP001208938">
    <property type="component" value="Unassembled WGS sequence"/>
</dbReference>
<keyword evidence="3" id="KW-1185">Reference proteome</keyword>
<evidence type="ECO:0000313" key="2">
    <source>
        <dbReference type="EMBL" id="MCW1933055.1"/>
    </source>
</evidence>
<keyword evidence="1" id="KW-0732">Signal</keyword>